<evidence type="ECO:0000313" key="2">
    <source>
        <dbReference type="EMBL" id="MBW63070.1"/>
    </source>
</evidence>
<name>A0A2M4CCM8_9DIPT</name>
<protein>
    <submittedName>
        <fullName evidence="2">Putative secreted protein</fullName>
    </submittedName>
</protein>
<keyword evidence="1" id="KW-0732">Signal</keyword>
<feature type="signal peptide" evidence="1">
    <location>
        <begin position="1"/>
        <end position="25"/>
    </location>
</feature>
<accession>A0A2M4CCM8</accession>
<proteinExistence type="predicted"/>
<organism evidence="2">
    <name type="scientific">Anopheles marajoara</name>
    <dbReference type="NCBI Taxonomy" id="58244"/>
    <lineage>
        <taxon>Eukaryota</taxon>
        <taxon>Metazoa</taxon>
        <taxon>Ecdysozoa</taxon>
        <taxon>Arthropoda</taxon>
        <taxon>Hexapoda</taxon>
        <taxon>Insecta</taxon>
        <taxon>Pterygota</taxon>
        <taxon>Neoptera</taxon>
        <taxon>Endopterygota</taxon>
        <taxon>Diptera</taxon>
        <taxon>Nematocera</taxon>
        <taxon>Culicoidea</taxon>
        <taxon>Culicidae</taxon>
        <taxon>Anophelinae</taxon>
        <taxon>Anopheles</taxon>
    </lineage>
</organism>
<feature type="chain" id="PRO_5014688817" evidence="1">
    <location>
        <begin position="26"/>
        <end position="76"/>
    </location>
</feature>
<sequence length="76" mass="8348">MHGANSRYRTLLLLMLLLLLGRCSCAKASGGALRLNEIITTRGRLSRTFRSVAELLRTQQGGRGLHFPSPPPPYAN</sequence>
<dbReference type="EMBL" id="GGFJ01013929">
    <property type="protein sequence ID" value="MBW63070.1"/>
    <property type="molecule type" value="Transcribed_RNA"/>
</dbReference>
<reference evidence="2" key="1">
    <citation type="submission" date="2018-01" db="EMBL/GenBank/DDBJ databases">
        <title>An insight into the sialome of Amazonian anophelines.</title>
        <authorList>
            <person name="Ribeiro J.M."/>
            <person name="Scarpassa V."/>
            <person name="Calvo E."/>
        </authorList>
    </citation>
    <scope>NUCLEOTIDE SEQUENCE</scope>
    <source>
        <tissue evidence="2">Salivary glands</tissue>
    </source>
</reference>
<dbReference type="AlphaFoldDB" id="A0A2M4CCM8"/>
<evidence type="ECO:0000256" key="1">
    <source>
        <dbReference type="SAM" id="SignalP"/>
    </source>
</evidence>